<keyword evidence="5" id="KW-0732">Signal</keyword>
<feature type="binding site" evidence="3">
    <location>
        <position position="163"/>
    </location>
    <ligand>
        <name>Mn(2+)</name>
        <dbReference type="ChEBI" id="CHEBI:29035"/>
        <label>1</label>
    </ligand>
</feature>
<dbReference type="Pfam" id="PF00190">
    <property type="entry name" value="Cupin_1"/>
    <property type="match status" value="2"/>
</dbReference>
<keyword evidence="3" id="KW-0464">Manganese</keyword>
<evidence type="ECO:0000313" key="7">
    <source>
        <dbReference type="EMBL" id="KAK7752674.1"/>
    </source>
</evidence>
<dbReference type="GO" id="GO:0033609">
    <property type="term" value="P:oxalate metabolic process"/>
    <property type="evidence" value="ECO:0007669"/>
    <property type="project" value="InterPro"/>
</dbReference>
<feature type="domain" description="Cupin type-1" evidence="6">
    <location>
        <begin position="73"/>
        <end position="216"/>
    </location>
</feature>
<evidence type="ECO:0000259" key="6">
    <source>
        <dbReference type="SMART" id="SM00835"/>
    </source>
</evidence>
<dbReference type="NCBIfam" id="TIGR03404">
    <property type="entry name" value="bicupin_oxalic"/>
    <property type="match status" value="1"/>
</dbReference>
<accession>A0AAN9YSL2</accession>
<feature type="binding site" evidence="3">
    <location>
        <position position="304"/>
    </location>
    <ligand>
        <name>Mn(2+)</name>
        <dbReference type="ChEBI" id="CHEBI:29035"/>
        <label>2</label>
    </ligand>
</feature>
<dbReference type="InterPro" id="IPR051610">
    <property type="entry name" value="GPI/OXD"/>
</dbReference>
<dbReference type="PANTHER" id="PTHR35848:SF9">
    <property type="entry name" value="SLL1358 PROTEIN"/>
    <property type="match status" value="1"/>
</dbReference>
<dbReference type="GO" id="GO:0046872">
    <property type="term" value="F:metal ion binding"/>
    <property type="evidence" value="ECO:0007669"/>
    <property type="project" value="UniProtKB-KW"/>
</dbReference>
<evidence type="ECO:0000256" key="1">
    <source>
        <dbReference type="ARBA" id="ARBA00022723"/>
    </source>
</evidence>
<reference evidence="7 8" key="1">
    <citation type="submission" date="2024-02" db="EMBL/GenBank/DDBJ databases">
        <title>De novo assembly and annotation of 12 fungi associated with fruit tree decline syndrome in Ontario, Canada.</title>
        <authorList>
            <person name="Sulman M."/>
            <person name="Ellouze W."/>
            <person name="Ilyukhin E."/>
        </authorList>
    </citation>
    <scope>NUCLEOTIDE SEQUENCE [LARGE SCALE GENOMIC DNA]</scope>
    <source>
        <strain evidence="7 8">M11/M66-122</strain>
    </source>
</reference>
<dbReference type="SUPFAM" id="SSF51182">
    <property type="entry name" value="RmlC-like cupins"/>
    <property type="match status" value="1"/>
</dbReference>
<dbReference type="InterPro" id="IPR017774">
    <property type="entry name" value="Bicupin_oxalate_deCO2ase/Oxase"/>
</dbReference>
<feature type="chain" id="PRO_5043050314" description="Cupin type-1 domain-containing protein" evidence="5">
    <location>
        <begin position="19"/>
        <end position="410"/>
    </location>
</feature>
<feature type="binding site" evidence="3">
    <location>
        <position position="299"/>
    </location>
    <ligand>
        <name>Mn(2+)</name>
        <dbReference type="ChEBI" id="CHEBI:29035"/>
        <label>2</label>
    </ligand>
</feature>
<dbReference type="CDD" id="cd20305">
    <property type="entry name" value="cupin_OxDC_C"/>
    <property type="match status" value="1"/>
</dbReference>
<feature type="binding site" evidence="3">
    <location>
        <position position="124"/>
    </location>
    <ligand>
        <name>Mn(2+)</name>
        <dbReference type="ChEBI" id="CHEBI:29035"/>
        <label>1</label>
    </ligand>
</feature>
<dbReference type="CDD" id="cd20304">
    <property type="entry name" value="cupin_OxDC_N"/>
    <property type="match status" value="1"/>
</dbReference>
<feature type="binding site" evidence="3">
    <location>
        <position position="343"/>
    </location>
    <ligand>
        <name>Mn(2+)</name>
        <dbReference type="ChEBI" id="CHEBI:29035"/>
        <label>2</label>
    </ligand>
</feature>
<dbReference type="Gene3D" id="2.60.120.10">
    <property type="entry name" value="Jelly Rolls"/>
    <property type="match status" value="2"/>
</dbReference>
<feature type="active site" description="Proton donor" evidence="2">
    <location>
        <position position="358"/>
    </location>
</feature>
<evidence type="ECO:0000256" key="5">
    <source>
        <dbReference type="SAM" id="SignalP"/>
    </source>
</evidence>
<organism evidence="7 8">
    <name type="scientific">Diatrype stigma</name>
    <dbReference type="NCBI Taxonomy" id="117547"/>
    <lineage>
        <taxon>Eukaryota</taxon>
        <taxon>Fungi</taxon>
        <taxon>Dikarya</taxon>
        <taxon>Ascomycota</taxon>
        <taxon>Pezizomycotina</taxon>
        <taxon>Sordariomycetes</taxon>
        <taxon>Xylariomycetidae</taxon>
        <taxon>Xylariales</taxon>
        <taxon>Diatrypaceae</taxon>
        <taxon>Diatrype</taxon>
    </lineage>
</organism>
<feature type="domain" description="Cupin type-1" evidence="6">
    <location>
        <begin position="255"/>
        <end position="394"/>
    </location>
</feature>
<dbReference type="Proteomes" id="UP001320420">
    <property type="component" value="Unassembled WGS sequence"/>
</dbReference>
<feature type="signal peptide" evidence="5">
    <location>
        <begin position="1"/>
        <end position="18"/>
    </location>
</feature>
<name>A0AAN9YSL2_9PEZI</name>
<dbReference type="SMART" id="SM00835">
    <property type="entry name" value="Cupin_1"/>
    <property type="match status" value="2"/>
</dbReference>
<evidence type="ECO:0000256" key="2">
    <source>
        <dbReference type="PIRSR" id="PIRSR617774-1"/>
    </source>
</evidence>
<comment type="cofactor">
    <cofactor evidence="3">
        <name>Mn(2+)</name>
        <dbReference type="ChEBI" id="CHEBI:29035"/>
    </cofactor>
    <text evidence="3">Binds 2 manganese ions per subunit.</text>
</comment>
<dbReference type="InterPro" id="IPR014710">
    <property type="entry name" value="RmlC-like_jellyroll"/>
</dbReference>
<proteinExistence type="predicted"/>
<dbReference type="InterPro" id="IPR006045">
    <property type="entry name" value="Cupin_1"/>
</dbReference>
<sequence length="410" mass="44700">MRFTQVASLLLAAGGVSGASVKRDPGFSQGQPIDGKGKGAPLLGGTNKEVDLQNPDGLGQQSTDNGNVQNLKWSFSDSKTRLLNGGWVREQLITDLPSSHDIAGAQQHLTKGSIRELHWHRVAEWGYLYAGRVLISAVTETGQYETSILEAGDIWYFPKGEAHTIQGLDDENEYLLVFDDGNFEASGTTFNIDDWIAHTPKSILAKNFGLPEETFDNVPAPNPYISNGTVSTKTVEGGSGPLTGNASYAYFAKDHPLEKVPGGGGTLRIIDTTTFPISKTIAATVVTLEPGALRELHWHPNAEEWLYFHQGQGRATAFIGNSLARTFDFRAGDTAVFPDNSGHYIENVSKDEDLVWIEIYKSDRVQDISLTQWLALTPSDIVSNILKIPVDVAAGLKKEKQLIVKANNTY</sequence>
<feature type="binding site" evidence="3">
    <location>
        <position position="118"/>
    </location>
    <ligand>
        <name>Mn(2+)</name>
        <dbReference type="ChEBI" id="CHEBI:29035"/>
        <label>1</label>
    </ligand>
</feature>
<evidence type="ECO:0000256" key="4">
    <source>
        <dbReference type="SAM" id="MobiDB-lite"/>
    </source>
</evidence>
<dbReference type="AlphaFoldDB" id="A0AAN9YSL2"/>
<evidence type="ECO:0000313" key="8">
    <source>
        <dbReference type="Proteomes" id="UP001320420"/>
    </source>
</evidence>
<dbReference type="InterPro" id="IPR011051">
    <property type="entry name" value="RmlC_Cupin_sf"/>
</dbReference>
<evidence type="ECO:0000256" key="3">
    <source>
        <dbReference type="PIRSR" id="PIRSR617774-2"/>
    </source>
</evidence>
<protein>
    <recommendedName>
        <fullName evidence="6">Cupin type-1 domain-containing protein</fullName>
    </recommendedName>
</protein>
<dbReference type="EMBL" id="JAKJXP020000036">
    <property type="protein sequence ID" value="KAK7752674.1"/>
    <property type="molecule type" value="Genomic_DNA"/>
</dbReference>
<feature type="binding site" evidence="3">
    <location>
        <position position="120"/>
    </location>
    <ligand>
        <name>Mn(2+)</name>
        <dbReference type="ChEBI" id="CHEBI:29035"/>
        <label>1</label>
    </ligand>
</feature>
<keyword evidence="8" id="KW-1185">Reference proteome</keyword>
<comment type="caution">
    <text evidence="7">The sequence shown here is derived from an EMBL/GenBank/DDBJ whole genome shotgun (WGS) entry which is preliminary data.</text>
</comment>
<dbReference type="PANTHER" id="PTHR35848">
    <property type="entry name" value="OXALATE-BINDING PROTEIN"/>
    <property type="match status" value="1"/>
</dbReference>
<gene>
    <name evidence="7" type="ORF">SLS62_005443</name>
</gene>
<feature type="region of interest" description="Disordered" evidence="4">
    <location>
        <begin position="24"/>
        <end position="43"/>
    </location>
</feature>
<feature type="binding site" evidence="3">
    <location>
        <position position="297"/>
    </location>
    <ligand>
        <name>Mn(2+)</name>
        <dbReference type="ChEBI" id="CHEBI:29035"/>
        <label>2</label>
    </ligand>
</feature>
<keyword evidence="1 3" id="KW-0479">Metal-binding</keyword>